<name>A0A9P6HFJ0_9AGAM</name>
<dbReference type="Proteomes" id="UP000736335">
    <property type="component" value="Unassembled WGS sequence"/>
</dbReference>
<comment type="caution">
    <text evidence="2">The sequence shown here is derived from an EMBL/GenBank/DDBJ whole genome shotgun (WGS) entry which is preliminary data.</text>
</comment>
<feature type="compositionally biased region" description="Polar residues" evidence="1">
    <location>
        <begin position="711"/>
        <end position="739"/>
    </location>
</feature>
<reference evidence="2" key="2">
    <citation type="submission" date="2020-11" db="EMBL/GenBank/DDBJ databases">
        <authorList>
            <consortium name="DOE Joint Genome Institute"/>
            <person name="Kuo A."/>
            <person name="Miyauchi S."/>
            <person name="Kiss E."/>
            <person name="Drula E."/>
            <person name="Kohler A."/>
            <person name="Sanchez-Garcia M."/>
            <person name="Andreopoulos B."/>
            <person name="Barry K.W."/>
            <person name="Bonito G."/>
            <person name="Buee M."/>
            <person name="Carver A."/>
            <person name="Chen C."/>
            <person name="Cichocki N."/>
            <person name="Clum A."/>
            <person name="Culley D."/>
            <person name="Crous P.W."/>
            <person name="Fauchery L."/>
            <person name="Girlanda M."/>
            <person name="Hayes R."/>
            <person name="Keri Z."/>
            <person name="Labutti K."/>
            <person name="Lipzen A."/>
            <person name="Lombard V."/>
            <person name="Magnuson J."/>
            <person name="Maillard F."/>
            <person name="Morin E."/>
            <person name="Murat C."/>
            <person name="Nolan M."/>
            <person name="Ohm R."/>
            <person name="Pangilinan J."/>
            <person name="Pereira M."/>
            <person name="Perotto S."/>
            <person name="Peter M."/>
            <person name="Riley R."/>
            <person name="Sitrit Y."/>
            <person name="Stielow B."/>
            <person name="Szollosi G."/>
            <person name="Zifcakova L."/>
            <person name="Stursova M."/>
            <person name="Spatafora J.W."/>
            <person name="Tedersoo L."/>
            <person name="Vaario L.-M."/>
            <person name="Yamada A."/>
            <person name="Yan M."/>
            <person name="Wang P."/>
            <person name="Xu J."/>
            <person name="Bruns T."/>
            <person name="Baldrian P."/>
            <person name="Vilgalys R."/>
            <person name="Henrissat B."/>
            <person name="Grigoriev I.V."/>
            <person name="Hibbett D."/>
            <person name="Nagy L.G."/>
            <person name="Martin F.M."/>
        </authorList>
    </citation>
    <scope>NUCLEOTIDE SEQUENCE</scope>
    <source>
        <strain evidence="2">UH-Tt-Lm1</strain>
    </source>
</reference>
<gene>
    <name evidence="2" type="ORF">BJ322DRAFT_1099600</name>
</gene>
<protein>
    <submittedName>
        <fullName evidence="2">Uncharacterized protein</fullName>
    </submittedName>
</protein>
<dbReference type="AlphaFoldDB" id="A0A9P6HFJ0"/>
<dbReference type="EMBL" id="WIUZ02000006">
    <property type="protein sequence ID" value="KAF9785745.1"/>
    <property type="molecule type" value="Genomic_DNA"/>
</dbReference>
<organism evidence="2 3">
    <name type="scientific">Thelephora terrestris</name>
    <dbReference type="NCBI Taxonomy" id="56493"/>
    <lineage>
        <taxon>Eukaryota</taxon>
        <taxon>Fungi</taxon>
        <taxon>Dikarya</taxon>
        <taxon>Basidiomycota</taxon>
        <taxon>Agaricomycotina</taxon>
        <taxon>Agaricomycetes</taxon>
        <taxon>Thelephorales</taxon>
        <taxon>Thelephoraceae</taxon>
        <taxon>Thelephora</taxon>
    </lineage>
</organism>
<evidence type="ECO:0000313" key="2">
    <source>
        <dbReference type="EMBL" id="KAF9785745.1"/>
    </source>
</evidence>
<reference evidence="2" key="1">
    <citation type="journal article" date="2020" name="Nat. Commun.">
        <title>Large-scale genome sequencing of mycorrhizal fungi provides insights into the early evolution of symbiotic traits.</title>
        <authorList>
            <person name="Miyauchi S."/>
            <person name="Kiss E."/>
            <person name="Kuo A."/>
            <person name="Drula E."/>
            <person name="Kohler A."/>
            <person name="Sanchez-Garcia M."/>
            <person name="Morin E."/>
            <person name="Andreopoulos B."/>
            <person name="Barry K.W."/>
            <person name="Bonito G."/>
            <person name="Buee M."/>
            <person name="Carver A."/>
            <person name="Chen C."/>
            <person name="Cichocki N."/>
            <person name="Clum A."/>
            <person name="Culley D."/>
            <person name="Crous P.W."/>
            <person name="Fauchery L."/>
            <person name="Girlanda M."/>
            <person name="Hayes R.D."/>
            <person name="Keri Z."/>
            <person name="LaButti K."/>
            <person name="Lipzen A."/>
            <person name="Lombard V."/>
            <person name="Magnuson J."/>
            <person name="Maillard F."/>
            <person name="Murat C."/>
            <person name="Nolan M."/>
            <person name="Ohm R.A."/>
            <person name="Pangilinan J."/>
            <person name="Pereira M.F."/>
            <person name="Perotto S."/>
            <person name="Peter M."/>
            <person name="Pfister S."/>
            <person name="Riley R."/>
            <person name="Sitrit Y."/>
            <person name="Stielow J.B."/>
            <person name="Szollosi G."/>
            <person name="Zifcakova L."/>
            <person name="Stursova M."/>
            <person name="Spatafora J.W."/>
            <person name="Tedersoo L."/>
            <person name="Vaario L.M."/>
            <person name="Yamada A."/>
            <person name="Yan M."/>
            <person name="Wang P."/>
            <person name="Xu J."/>
            <person name="Bruns T."/>
            <person name="Baldrian P."/>
            <person name="Vilgalys R."/>
            <person name="Dunand C."/>
            <person name="Henrissat B."/>
            <person name="Grigoriev I.V."/>
            <person name="Hibbett D."/>
            <person name="Nagy L.G."/>
            <person name="Martin F.M."/>
        </authorList>
    </citation>
    <scope>NUCLEOTIDE SEQUENCE</scope>
    <source>
        <strain evidence="2">UH-Tt-Lm1</strain>
    </source>
</reference>
<evidence type="ECO:0000256" key="1">
    <source>
        <dbReference type="SAM" id="MobiDB-lite"/>
    </source>
</evidence>
<accession>A0A9P6HFJ0</accession>
<feature type="region of interest" description="Disordered" evidence="1">
    <location>
        <begin position="709"/>
        <end position="755"/>
    </location>
</feature>
<dbReference type="Gene3D" id="3.80.10.10">
    <property type="entry name" value="Ribonuclease Inhibitor"/>
    <property type="match status" value="1"/>
</dbReference>
<dbReference type="InterPro" id="IPR032675">
    <property type="entry name" value="LRR_dom_sf"/>
</dbReference>
<sequence length="764" mass="83752">MSPPVLHDVEATRKLLEAIQDTPSGSRTVARLARTCKAFSEPAMDVLWNELDSFLPLIGLFPGYIMKKPRRPSLGLAKMPVDADWKDVLSYADRVKKITYEEGAHNIPTSIFPILESRCPRQWILPNLTHLAWKCDTPAGLDRGKTFLNPGLQSLSLEVGHKFSNLSDFLAVLSSRTRLTNFSLVSLGQLPEEFSRAMVQQDLLEKVTIVAPGALDAKVGKWVSELPELRSLKLDLAGQSKSAVEGFFDEIAPGSGWSTPDSEHSKDSGVFSEHDYTEIKKITAFSRSGGDTGRGACPQLRQLHLTGQAGIIVTFVKQLAGHIHTLELAIEDPPEEHDWQDLCAVVCDKLSGSLRSLRIISAAPSRQMELPRSPGRFQDPTSRRLPLTHFTSLPKLTNFEIDLPESVVFENSDIEHLATICPAIEVLKLCPQARWPANFTPPSITLEGIAPLTSGCKSLHTLEIALTAKAGSDEILSTRNVSSQSLHRLQVGHSHLKDSLQIAILLSHLAPHLDTLKWLNERGPRSNTLNMNADGWHRVWEYLPHLQAIRLAEKRMSLTEIISPPQMSEKSVDATVLTFDTGVQAFVEMRECSVQFSPTMVDQAISAIPRVDEASIDARPTFSDAGVSVIPVLLDNSVGVTMVGRASFGAIIETVAPKEIPPNQTESAPKVSFPVRVIRAYVYLVTFPIRLLLCSAKPVEDQNMPAEEIPLSNTTSEKSPVTPSTTAQPTGDKTTNNVETSEKAVGDEPEPTVHLSRAVPVAAF</sequence>
<evidence type="ECO:0000313" key="3">
    <source>
        <dbReference type="Proteomes" id="UP000736335"/>
    </source>
</evidence>
<proteinExistence type="predicted"/>
<dbReference type="OrthoDB" id="268763at2759"/>
<dbReference type="SUPFAM" id="SSF52047">
    <property type="entry name" value="RNI-like"/>
    <property type="match status" value="1"/>
</dbReference>
<keyword evidence="3" id="KW-1185">Reference proteome</keyword>